<dbReference type="CDD" id="cd00299">
    <property type="entry name" value="GST_C_family"/>
    <property type="match status" value="1"/>
</dbReference>
<feature type="domain" description="GST C-terminal" evidence="3">
    <location>
        <begin position="126"/>
        <end position="262"/>
    </location>
</feature>
<evidence type="ECO:0000313" key="4">
    <source>
        <dbReference type="EMBL" id="CAE0295035.1"/>
    </source>
</evidence>
<dbReference type="SFLD" id="SFLDS00019">
    <property type="entry name" value="Glutathione_Transferase_(cytos"/>
    <property type="match status" value="1"/>
</dbReference>
<dbReference type="InterPro" id="IPR050213">
    <property type="entry name" value="GST_superfamily"/>
</dbReference>
<dbReference type="InterPro" id="IPR036282">
    <property type="entry name" value="Glutathione-S-Trfase_C_sf"/>
</dbReference>
<dbReference type="PROSITE" id="PS50404">
    <property type="entry name" value="GST_NTER"/>
    <property type="match status" value="1"/>
</dbReference>
<reference evidence="4" key="1">
    <citation type="submission" date="2021-01" db="EMBL/GenBank/DDBJ databases">
        <authorList>
            <person name="Corre E."/>
            <person name="Pelletier E."/>
            <person name="Niang G."/>
            <person name="Scheremetjew M."/>
            <person name="Finn R."/>
            <person name="Kale V."/>
            <person name="Holt S."/>
            <person name="Cochrane G."/>
            <person name="Meng A."/>
            <person name="Brown T."/>
            <person name="Cohen L."/>
        </authorList>
    </citation>
    <scope>NUCLEOTIDE SEQUENCE</scope>
    <source>
        <strain evidence="4">CCAP 955/1</strain>
    </source>
</reference>
<dbReference type="GO" id="GO:0004364">
    <property type="term" value="F:glutathione transferase activity"/>
    <property type="evidence" value="ECO:0007669"/>
    <property type="project" value="TreeGrafter"/>
</dbReference>
<protein>
    <recommendedName>
        <fullName evidence="5">Glutathione S-transferase</fullName>
    </recommendedName>
</protein>
<dbReference type="SUPFAM" id="SSF47616">
    <property type="entry name" value="GST C-terminal domain-like"/>
    <property type="match status" value="1"/>
</dbReference>
<dbReference type="EMBL" id="HBIC01046795">
    <property type="protein sequence ID" value="CAE0295035.1"/>
    <property type="molecule type" value="Transcribed_RNA"/>
</dbReference>
<dbReference type="Pfam" id="PF02798">
    <property type="entry name" value="GST_N"/>
    <property type="match status" value="1"/>
</dbReference>
<name>A0A7S3ME59_9STRA</name>
<dbReference type="PANTHER" id="PTHR11571">
    <property type="entry name" value="GLUTATHIONE S-TRANSFERASE"/>
    <property type="match status" value="1"/>
</dbReference>
<gene>
    <name evidence="4" type="ORF">SELO1098_LOCUS23887</name>
</gene>
<dbReference type="InterPro" id="IPR004045">
    <property type="entry name" value="Glutathione_S-Trfase_N"/>
</dbReference>
<dbReference type="InterPro" id="IPR040079">
    <property type="entry name" value="Glutathione_S-Trfase"/>
</dbReference>
<dbReference type="Gene3D" id="3.40.30.10">
    <property type="entry name" value="Glutaredoxin"/>
    <property type="match status" value="1"/>
</dbReference>
<dbReference type="AlphaFoldDB" id="A0A7S3ME59"/>
<dbReference type="GO" id="GO:0006749">
    <property type="term" value="P:glutathione metabolic process"/>
    <property type="evidence" value="ECO:0007669"/>
    <property type="project" value="TreeGrafter"/>
</dbReference>
<sequence>MENVEAASPSKKQRMEHEAPVSPSKSQKTEHKATADESQKTHPKLKLYYFNIPGKGEPIRLACAYGGVELDDFRMHANEFHDLKVSGKLAFGQVPALSVNDDQMIFQSAAIMRYVGKLTGLYPTNDDLLAAKIDMIVDSENDMFTGLAVSRYRGRFGFGFLTEDHVATVRKSLNDEILPEHLRNVEKLLEESTSGWVAGTANPSIADFILVPRLLWLVEADTNHGISDSLLEGYPRICALIKQLLALPAVVAFYEKHAKLHLPAHLK</sequence>
<feature type="region of interest" description="Disordered" evidence="1">
    <location>
        <begin position="1"/>
        <end position="40"/>
    </location>
</feature>
<dbReference type="InterPro" id="IPR004046">
    <property type="entry name" value="GST_C"/>
</dbReference>
<organism evidence="4">
    <name type="scientific">Spumella elongata</name>
    <dbReference type="NCBI Taxonomy" id="89044"/>
    <lineage>
        <taxon>Eukaryota</taxon>
        <taxon>Sar</taxon>
        <taxon>Stramenopiles</taxon>
        <taxon>Ochrophyta</taxon>
        <taxon>Chrysophyceae</taxon>
        <taxon>Chromulinales</taxon>
        <taxon>Chromulinaceae</taxon>
        <taxon>Spumella</taxon>
    </lineage>
</organism>
<dbReference type="SFLD" id="SFLDG00363">
    <property type="entry name" value="AMPS_(cytGST):_Alpha-__Mu-__Pi"/>
    <property type="match status" value="1"/>
</dbReference>
<evidence type="ECO:0000259" key="2">
    <source>
        <dbReference type="PROSITE" id="PS50404"/>
    </source>
</evidence>
<proteinExistence type="predicted"/>
<evidence type="ECO:0000256" key="1">
    <source>
        <dbReference type="SAM" id="MobiDB-lite"/>
    </source>
</evidence>
<dbReference type="SUPFAM" id="SSF52833">
    <property type="entry name" value="Thioredoxin-like"/>
    <property type="match status" value="1"/>
</dbReference>
<evidence type="ECO:0008006" key="5">
    <source>
        <dbReference type="Google" id="ProtNLM"/>
    </source>
</evidence>
<dbReference type="Pfam" id="PF14497">
    <property type="entry name" value="GST_C_3"/>
    <property type="match status" value="1"/>
</dbReference>
<dbReference type="Gene3D" id="1.20.1050.10">
    <property type="match status" value="1"/>
</dbReference>
<feature type="compositionally biased region" description="Basic and acidic residues" evidence="1">
    <location>
        <begin position="27"/>
        <end position="40"/>
    </location>
</feature>
<dbReference type="InterPro" id="IPR036249">
    <property type="entry name" value="Thioredoxin-like_sf"/>
</dbReference>
<evidence type="ECO:0000259" key="3">
    <source>
        <dbReference type="PROSITE" id="PS50405"/>
    </source>
</evidence>
<dbReference type="InterPro" id="IPR010987">
    <property type="entry name" value="Glutathione-S-Trfase_C-like"/>
</dbReference>
<dbReference type="PANTHER" id="PTHR11571:SF252">
    <property type="entry name" value="GLUTATHIONE S-TRANSFERASE"/>
    <property type="match status" value="1"/>
</dbReference>
<dbReference type="PROSITE" id="PS50405">
    <property type="entry name" value="GST_CTER"/>
    <property type="match status" value="1"/>
</dbReference>
<dbReference type="SFLD" id="SFLDG01205">
    <property type="entry name" value="AMPS.1"/>
    <property type="match status" value="1"/>
</dbReference>
<feature type="domain" description="GST N-terminal" evidence="2">
    <location>
        <begin position="43"/>
        <end position="123"/>
    </location>
</feature>
<accession>A0A7S3ME59</accession>
<dbReference type="CDD" id="cd03039">
    <property type="entry name" value="GST_N_Sigma_like"/>
    <property type="match status" value="1"/>
</dbReference>